<sequence length="542" mass="63986">MSNYIWNNTYSIEFLSEDFYDLNISTKDNVYETIRKKKDGNEVASLSINISNHICMFVQLLDNIIGRLSYNNNIINDKLNYKKLCNVFSYIKTQLYNCDYSLFLRIYSIYHNYNHRKNGYLDVNNLYSFILDIINKIENLNENNFLILPGGFYLQKEKMLIKILYIIHRENNLYSFSVLNNSIYGIQYHPFKIDEVDNLGVLLRDVVVCIKNISKNYLTNSLFWLCLYRLYIFPNPDNVDILYQILLPYLNNSFLMNNWNICNNKTIKIADEKNDMVKKTSSLYRNDNNSSFFNIYNDLSNLNDGIGSFEKIQTERKLANSNYNGYFENINSFENINTTNMGVSQGFNDPFNLGLSGNYDNNNINSNNNNSFFMNNNNNMNENRDNLWMNNEMNDNKYINNNINNDIKNSNRNDNDKYGGIYVNIYKNKFTSFSMSLYYCIIYMLKILNIQKEDIEIFKIFIYYSIILKLCDDLYKYEKIEKSKEEMSNFKEGKDEGNSILSTTNIGTNNNGYNYAYENSNFDNGNFGQNQNILQNQYNSRN</sequence>
<evidence type="ECO:0000256" key="5">
    <source>
        <dbReference type="ARBA" id="ARBA00022801"/>
    </source>
</evidence>
<dbReference type="AlphaFoldDB" id="Q7RPT1"/>
<dbReference type="InParanoid" id="Q7RPT1"/>
<evidence type="ECO:0000313" key="8">
    <source>
        <dbReference type="Proteomes" id="UP000008553"/>
    </source>
</evidence>
<keyword evidence="5" id="KW-0378">Hydrolase</keyword>
<dbReference type="GO" id="GO:0005634">
    <property type="term" value="C:nucleus"/>
    <property type="evidence" value="ECO:0007669"/>
    <property type="project" value="TreeGrafter"/>
</dbReference>
<evidence type="ECO:0000256" key="2">
    <source>
        <dbReference type="ARBA" id="ARBA00012759"/>
    </source>
</evidence>
<dbReference type="GO" id="GO:0005737">
    <property type="term" value="C:cytoplasm"/>
    <property type="evidence" value="ECO:0007669"/>
    <property type="project" value="TreeGrafter"/>
</dbReference>
<dbReference type="GO" id="GO:0070530">
    <property type="term" value="F:K63-linked polyubiquitin modification-dependent protein binding"/>
    <property type="evidence" value="ECO:0007669"/>
    <property type="project" value="TreeGrafter"/>
</dbReference>
<gene>
    <name evidence="7" type="ORF">PY01374</name>
</gene>
<proteinExistence type="predicted"/>
<keyword evidence="3" id="KW-0645">Protease</keyword>
<dbReference type="Proteomes" id="UP000008553">
    <property type="component" value="Unassembled WGS sequence"/>
</dbReference>
<dbReference type="GO" id="GO:0003677">
    <property type="term" value="F:DNA binding"/>
    <property type="evidence" value="ECO:0007669"/>
    <property type="project" value="UniProtKB-KW"/>
</dbReference>
<dbReference type="EMBL" id="AABL01000362">
    <property type="protein sequence ID" value="EAA20691.1"/>
    <property type="molecule type" value="Genomic_DNA"/>
</dbReference>
<comment type="caution">
    <text evidence="7">The sequence shown here is derived from an EMBL/GenBank/DDBJ whole genome shotgun (WGS) entry which is preliminary data.</text>
</comment>
<dbReference type="GO" id="GO:0004843">
    <property type="term" value="F:cysteine-type deubiquitinase activity"/>
    <property type="evidence" value="ECO:0007669"/>
    <property type="project" value="UniProtKB-EC"/>
</dbReference>
<keyword evidence="7" id="KW-0371">Homeobox</keyword>
<keyword evidence="6" id="KW-0788">Thiol protease</keyword>
<evidence type="ECO:0000256" key="4">
    <source>
        <dbReference type="ARBA" id="ARBA00022786"/>
    </source>
</evidence>
<protein>
    <recommendedName>
        <fullName evidence="2">ubiquitinyl hydrolase 1</fullName>
        <ecNumber evidence="2">3.4.19.12</ecNumber>
    </recommendedName>
</protein>
<keyword evidence="4" id="KW-0833">Ubl conjugation pathway</keyword>
<feature type="non-terminal residue" evidence="7">
    <location>
        <position position="542"/>
    </location>
</feature>
<accession>Q7RPT1</accession>
<dbReference type="InterPro" id="IPR051346">
    <property type="entry name" value="OTU_Deubiquitinase"/>
</dbReference>
<dbReference type="STRING" id="73239.Q7RPT1"/>
<name>Q7RPT1_PLAYO</name>
<evidence type="ECO:0000256" key="6">
    <source>
        <dbReference type="ARBA" id="ARBA00022807"/>
    </source>
</evidence>
<evidence type="ECO:0000313" key="7">
    <source>
        <dbReference type="EMBL" id="EAA20691.1"/>
    </source>
</evidence>
<reference evidence="7 8" key="1">
    <citation type="journal article" date="2002" name="Nature">
        <title>Genome sequence and comparative analysis of the model rodent malaria parasite Plasmodium yoelii yoelii.</title>
        <authorList>
            <person name="Carlton J.M."/>
            <person name="Angiuoli S.V."/>
            <person name="Suh B.B."/>
            <person name="Kooij T.W."/>
            <person name="Pertea M."/>
            <person name="Silva J.C."/>
            <person name="Ermolaeva M.D."/>
            <person name="Allen J.E."/>
            <person name="Selengut J.D."/>
            <person name="Koo H.L."/>
            <person name="Peterson J.D."/>
            <person name="Pop M."/>
            <person name="Kosack D.S."/>
            <person name="Shumway M.F."/>
            <person name="Bidwell S.L."/>
            <person name="Shallom S.J."/>
            <person name="van Aken S.E."/>
            <person name="Riedmuller S.B."/>
            <person name="Feldblyum T.V."/>
            <person name="Cho J.K."/>
            <person name="Quackenbush J."/>
            <person name="Sedegah M."/>
            <person name="Shoaibi A."/>
            <person name="Cummings L.M."/>
            <person name="Florens L."/>
            <person name="Yates J.R."/>
            <person name="Raine J.D."/>
            <person name="Sinden R.E."/>
            <person name="Harris M.A."/>
            <person name="Cunningham D.A."/>
            <person name="Preiser P.R."/>
            <person name="Bergman L.W."/>
            <person name="Vaidya A.B."/>
            <person name="van Lin L.H."/>
            <person name="Janse C.J."/>
            <person name="Waters A.P."/>
            <person name="Smith H.O."/>
            <person name="White O.R."/>
            <person name="Salzberg S.L."/>
            <person name="Venter J.C."/>
            <person name="Fraser C.M."/>
            <person name="Hoffman S.L."/>
            <person name="Gardner M.J."/>
            <person name="Carucci D.J."/>
        </authorList>
    </citation>
    <scope>NUCLEOTIDE SEQUENCE [LARGE SCALE GENOMIC DNA]</scope>
    <source>
        <strain evidence="7 8">17XNL</strain>
    </source>
</reference>
<evidence type="ECO:0000256" key="3">
    <source>
        <dbReference type="ARBA" id="ARBA00022670"/>
    </source>
</evidence>
<dbReference type="PaxDb" id="73239-Q7RPT1"/>
<keyword evidence="7" id="KW-0238">DNA-binding</keyword>
<dbReference type="EC" id="3.4.19.12" evidence="2"/>
<organism evidence="7 8">
    <name type="scientific">Plasmodium yoelii yoelii</name>
    <dbReference type="NCBI Taxonomy" id="73239"/>
    <lineage>
        <taxon>Eukaryota</taxon>
        <taxon>Sar</taxon>
        <taxon>Alveolata</taxon>
        <taxon>Apicomplexa</taxon>
        <taxon>Aconoidasida</taxon>
        <taxon>Haemosporida</taxon>
        <taxon>Plasmodiidae</taxon>
        <taxon>Plasmodium</taxon>
        <taxon>Plasmodium (Vinckeia)</taxon>
    </lineage>
</organism>
<evidence type="ECO:0000256" key="1">
    <source>
        <dbReference type="ARBA" id="ARBA00000707"/>
    </source>
</evidence>
<keyword evidence="8" id="KW-1185">Reference proteome</keyword>
<dbReference type="GO" id="GO:0071947">
    <property type="term" value="P:protein deubiquitination involved in ubiquitin-dependent protein catabolic process"/>
    <property type="evidence" value="ECO:0007669"/>
    <property type="project" value="TreeGrafter"/>
</dbReference>
<dbReference type="PANTHER" id="PTHR13367">
    <property type="entry name" value="UBIQUITIN THIOESTERASE"/>
    <property type="match status" value="1"/>
</dbReference>
<dbReference type="PANTHER" id="PTHR13367:SF28">
    <property type="entry name" value="UBIQUITIN THIOESTERASE ZRANB1"/>
    <property type="match status" value="1"/>
</dbReference>
<comment type="catalytic activity">
    <reaction evidence="1">
        <text>Thiol-dependent hydrolysis of ester, thioester, amide, peptide and isopeptide bonds formed by the C-terminal Gly of ubiquitin (a 76-residue protein attached to proteins as an intracellular targeting signal).</text>
        <dbReference type="EC" id="3.4.19.12"/>
    </reaction>
</comment>